<dbReference type="GeneID" id="77474970"/>
<proteinExistence type="predicted"/>
<organism evidence="1 2">
    <name type="scientific">Microbacterium algeriense</name>
    <dbReference type="NCBI Taxonomy" id="2615184"/>
    <lineage>
        <taxon>Bacteria</taxon>
        <taxon>Bacillati</taxon>
        <taxon>Actinomycetota</taxon>
        <taxon>Actinomycetes</taxon>
        <taxon>Micrococcales</taxon>
        <taxon>Microbacteriaceae</taxon>
        <taxon>Microbacterium</taxon>
    </lineage>
</organism>
<dbReference type="InterPro" id="IPR012349">
    <property type="entry name" value="Split_barrel_FMN-bd"/>
</dbReference>
<dbReference type="Proteomes" id="UP000478836">
    <property type="component" value="Unassembled WGS sequence"/>
</dbReference>
<dbReference type="EMBL" id="WAAO01000001">
    <property type="protein sequence ID" value="KAB1866411.1"/>
    <property type="molecule type" value="Genomic_DNA"/>
</dbReference>
<dbReference type="Gene3D" id="2.30.110.10">
    <property type="entry name" value="Electron Transport, Fmn-binding Protein, Chain A"/>
    <property type="match status" value="1"/>
</dbReference>
<dbReference type="InterPro" id="IPR024747">
    <property type="entry name" value="Pyridox_Oxase-rel"/>
</dbReference>
<dbReference type="SUPFAM" id="SSF50475">
    <property type="entry name" value="FMN-binding split barrel"/>
    <property type="match status" value="1"/>
</dbReference>
<dbReference type="Pfam" id="PF12900">
    <property type="entry name" value="Pyridox_ox_2"/>
    <property type="match status" value="1"/>
</dbReference>
<evidence type="ECO:0000313" key="2">
    <source>
        <dbReference type="Proteomes" id="UP000478836"/>
    </source>
</evidence>
<comment type="caution">
    <text evidence="1">The sequence shown here is derived from an EMBL/GenBank/DDBJ whole genome shotgun (WGS) entry which is preliminary data.</text>
</comment>
<evidence type="ECO:0000313" key="1">
    <source>
        <dbReference type="EMBL" id="KAB1866411.1"/>
    </source>
</evidence>
<keyword evidence="2" id="KW-1185">Reference proteome</keyword>
<name>A0ABQ6V814_9MICO</name>
<dbReference type="RefSeq" id="WP_017201349.1">
    <property type="nucleotide sequence ID" value="NZ_CBDRDE010000005.1"/>
</dbReference>
<gene>
    <name evidence="1" type="ORF">F6A08_00845</name>
</gene>
<accession>A0ABQ6V814</accession>
<reference evidence="2" key="1">
    <citation type="submission" date="2019-09" db="EMBL/GenBank/DDBJ databases">
        <title>Whole genome sequencing of Microbacterium maritypicum.</title>
        <authorList>
            <person name="Lenchi N."/>
        </authorList>
    </citation>
    <scope>NUCLEOTIDE SEQUENCE [LARGE SCALE GENOMIC DNA]</scope>
    <source>
        <strain evidence="2">G1</strain>
    </source>
</reference>
<sequence length="140" mass="15387">MIRVLDEQQSYDLLATTTVGRVGFVDDGRVQIYPVNFAVSGHDLLFRTSHDGLLATLTLEPIDVSFEVDYHDPLGNTAWSVLMHGTLSRVPDEYAGDVAARVNPWAGGDRNLALSFSIQSIEGRAVRREPFRGKTADPEG</sequence>
<protein>
    <submittedName>
        <fullName evidence="1">Pyridoxamine 5'-phosphate oxidase family protein</fullName>
    </submittedName>
</protein>